<organism evidence="1">
    <name type="scientific">Lentibacter phage vB_LenP_ICBM3</name>
    <dbReference type="NCBI Taxonomy" id="2301530"/>
    <lineage>
        <taxon>Viruses</taxon>
        <taxon>Duplodnaviria</taxon>
        <taxon>Heunggongvirae</taxon>
        <taxon>Uroviricota</taxon>
        <taxon>Caudoviricetes</taxon>
        <taxon>Zobellviridae</taxon>
        <taxon>Cobavirinae</taxon>
        <taxon>Siovirus</taxon>
        <taxon>Siovirus germanense</taxon>
    </lineage>
</organism>
<protein>
    <submittedName>
        <fullName evidence="1">Uncharacterized protein</fullName>
    </submittedName>
</protein>
<evidence type="ECO:0000313" key="1">
    <source>
        <dbReference type="EMBL" id="AYP28060.1"/>
    </source>
</evidence>
<reference evidence="1" key="1">
    <citation type="journal article" date="2019" name="ISME J.">
        <title>Cobaviruses - a new globally distributed phage group infecting Rhodobacteraceae in marine ecosystems.</title>
        <authorList>
            <person name="Bischoff V."/>
            <person name="Bunk B."/>
            <person name="Meier-Kolthoff J.P."/>
            <person name="Sproer C."/>
            <person name="Poehlein A."/>
            <person name="Dogs M."/>
            <person name="Nguyen M."/>
            <person name="Petersen J."/>
            <person name="Daniel R."/>
            <person name="Overmann J."/>
            <person name="Goker M."/>
            <person name="Simon M."/>
            <person name="Brinkhoff T."/>
            <person name="Moraru C."/>
        </authorList>
    </citation>
    <scope>NUCLEOTIDE SEQUENCE</scope>
</reference>
<sequence length="84" mass="9509">MSTWGHIKSDMARSLLEGRAPADKINLSIVLDNMLREQGLDYSNTDLPEEVFWARADALDKAHAAYMEGDIGLCMNRVKTYYLT</sequence>
<dbReference type="Proteomes" id="UP000272148">
    <property type="component" value="Segment"/>
</dbReference>
<proteinExistence type="predicted"/>
<name>A0A3G2YRC0_9CAUD</name>
<dbReference type="EMBL" id="MF431615">
    <property type="protein sequence ID" value="AYP28060.1"/>
    <property type="molecule type" value="Genomic_DNA"/>
</dbReference>
<accession>A0A3G2YRC0</accession>